<dbReference type="PANTHER" id="PTHR38589">
    <property type="entry name" value="BLR0621 PROTEIN"/>
    <property type="match status" value="1"/>
</dbReference>
<dbReference type="GO" id="GO:0004180">
    <property type="term" value="F:carboxypeptidase activity"/>
    <property type="evidence" value="ECO:0007669"/>
    <property type="project" value="UniProtKB-ARBA"/>
</dbReference>
<evidence type="ECO:0000259" key="8">
    <source>
        <dbReference type="PROSITE" id="PS52029"/>
    </source>
</evidence>
<evidence type="ECO:0000256" key="1">
    <source>
        <dbReference type="ARBA" id="ARBA00004752"/>
    </source>
</evidence>
<comment type="similarity">
    <text evidence="2">Belongs to the YkuD family.</text>
</comment>
<dbReference type="GO" id="GO:0008360">
    <property type="term" value="P:regulation of cell shape"/>
    <property type="evidence" value="ECO:0007669"/>
    <property type="project" value="UniProtKB-UniRule"/>
</dbReference>
<dbReference type="AlphaFoldDB" id="A0A916SAS7"/>
<comment type="caution">
    <text evidence="9">The sequence shown here is derived from an EMBL/GenBank/DDBJ whole genome shotgun (WGS) entry which is preliminary data.</text>
</comment>
<evidence type="ECO:0000256" key="3">
    <source>
        <dbReference type="ARBA" id="ARBA00022679"/>
    </source>
</evidence>
<feature type="domain" description="L,D-TPase catalytic" evidence="8">
    <location>
        <begin position="1"/>
        <end position="148"/>
    </location>
</feature>
<keyword evidence="6 7" id="KW-0961">Cell wall biogenesis/degradation</keyword>
<evidence type="ECO:0000313" key="10">
    <source>
        <dbReference type="Proteomes" id="UP000646478"/>
    </source>
</evidence>
<evidence type="ECO:0000256" key="4">
    <source>
        <dbReference type="ARBA" id="ARBA00022960"/>
    </source>
</evidence>
<keyword evidence="4 7" id="KW-0133">Cell shape</keyword>
<dbReference type="CDD" id="cd16913">
    <property type="entry name" value="YkuD_like"/>
    <property type="match status" value="1"/>
</dbReference>
<proteinExistence type="inferred from homology"/>
<evidence type="ECO:0000256" key="6">
    <source>
        <dbReference type="ARBA" id="ARBA00023316"/>
    </source>
</evidence>
<keyword evidence="3" id="KW-0808">Transferase</keyword>
<dbReference type="SUPFAM" id="SSF141523">
    <property type="entry name" value="L,D-transpeptidase catalytic domain-like"/>
    <property type="match status" value="1"/>
</dbReference>
<dbReference type="PANTHER" id="PTHR38589:SF1">
    <property type="entry name" value="BLR0621 PROTEIN"/>
    <property type="match status" value="1"/>
</dbReference>
<comment type="pathway">
    <text evidence="1 7">Cell wall biogenesis; peptidoglycan biosynthesis.</text>
</comment>
<reference evidence="9" key="1">
    <citation type="journal article" date="2014" name="Int. J. Syst. Evol. Microbiol.">
        <title>Complete genome sequence of Corynebacterium casei LMG S-19264T (=DSM 44701T), isolated from a smear-ripened cheese.</title>
        <authorList>
            <consortium name="US DOE Joint Genome Institute (JGI-PGF)"/>
            <person name="Walter F."/>
            <person name="Albersmeier A."/>
            <person name="Kalinowski J."/>
            <person name="Ruckert C."/>
        </authorList>
    </citation>
    <scope>NUCLEOTIDE SEQUENCE</scope>
    <source>
        <strain evidence="9">CGMCC 1.15082</strain>
    </source>
</reference>
<reference evidence="9" key="2">
    <citation type="submission" date="2020-09" db="EMBL/GenBank/DDBJ databases">
        <authorList>
            <person name="Sun Q."/>
            <person name="Zhou Y."/>
        </authorList>
    </citation>
    <scope>NUCLEOTIDE SEQUENCE</scope>
    <source>
        <strain evidence="9">CGMCC 1.15082</strain>
    </source>
</reference>
<name>A0A916SAS7_9HYPH</name>
<evidence type="ECO:0000313" key="9">
    <source>
        <dbReference type="EMBL" id="GGA91748.1"/>
    </source>
</evidence>
<dbReference type="InterPro" id="IPR005490">
    <property type="entry name" value="LD_TPept_cat_dom"/>
</dbReference>
<keyword evidence="5 7" id="KW-0573">Peptidoglycan synthesis</keyword>
<dbReference type="PROSITE" id="PS52029">
    <property type="entry name" value="LD_TPASE"/>
    <property type="match status" value="1"/>
</dbReference>
<dbReference type="GO" id="GO:0071555">
    <property type="term" value="P:cell wall organization"/>
    <property type="evidence" value="ECO:0007669"/>
    <property type="project" value="UniProtKB-UniRule"/>
</dbReference>
<keyword evidence="10" id="KW-1185">Reference proteome</keyword>
<organism evidence="9 10">
    <name type="scientific">Brucella endophytica</name>
    <dbReference type="NCBI Taxonomy" id="1963359"/>
    <lineage>
        <taxon>Bacteria</taxon>
        <taxon>Pseudomonadati</taxon>
        <taxon>Pseudomonadota</taxon>
        <taxon>Alphaproteobacteria</taxon>
        <taxon>Hyphomicrobiales</taxon>
        <taxon>Brucellaceae</taxon>
        <taxon>Brucella/Ochrobactrum group</taxon>
        <taxon>Brucella</taxon>
    </lineage>
</organism>
<dbReference type="Pfam" id="PF03734">
    <property type="entry name" value="YkuD"/>
    <property type="match status" value="1"/>
</dbReference>
<dbReference type="EMBL" id="BMHH01000006">
    <property type="protein sequence ID" value="GGA91748.1"/>
    <property type="molecule type" value="Genomic_DNA"/>
</dbReference>
<feature type="active site" description="Nucleophile" evidence="7">
    <location>
        <position position="124"/>
    </location>
</feature>
<protein>
    <recommendedName>
        <fullName evidence="8">L,D-TPase catalytic domain-containing protein</fullName>
    </recommendedName>
</protein>
<dbReference type="GO" id="GO:0016740">
    <property type="term" value="F:transferase activity"/>
    <property type="evidence" value="ECO:0007669"/>
    <property type="project" value="UniProtKB-KW"/>
</dbReference>
<dbReference type="GO" id="GO:0009252">
    <property type="term" value="P:peptidoglycan biosynthetic process"/>
    <property type="evidence" value="ECO:0007669"/>
    <property type="project" value="UniProtKB-KW"/>
</dbReference>
<evidence type="ECO:0000256" key="5">
    <source>
        <dbReference type="ARBA" id="ARBA00022984"/>
    </source>
</evidence>
<evidence type="ECO:0000256" key="7">
    <source>
        <dbReference type="PROSITE-ProRule" id="PRU01373"/>
    </source>
</evidence>
<sequence length="149" mass="17071">MLPCALGKRGITAFKREGDGATPLGAMRLLYGWRRRRRNFAPVSLLPFRTIHPDDGWCDASADRNYNRRVAVPYGPSHEKLWRDDGLYDICIVLDWNIRPRRRGRGSAIFFHLARTGYLPTEGCIALKRADMARLLPYLNSGTTIRVLR</sequence>
<evidence type="ECO:0000256" key="2">
    <source>
        <dbReference type="ARBA" id="ARBA00005992"/>
    </source>
</evidence>
<dbReference type="InterPro" id="IPR038063">
    <property type="entry name" value="Transpep_catalytic_dom"/>
</dbReference>
<feature type="active site" description="Proton donor/acceptor" evidence="7">
    <location>
        <position position="112"/>
    </location>
</feature>
<gene>
    <name evidence="9" type="ORF">GCM10011491_19720</name>
</gene>
<dbReference type="Proteomes" id="UP000646478">
    <property type="component" value="Unassembled WGS sequence"/>
</dbReference>
<accession>A0A916SAS7</accession>